<evidence type="ECO:0000256" key="3">
    <source>
        <dbReference type="ARBA" id="ARBA00022723"/>
    </source>
</evidence>
<evidence type="ECO:0000313" key="7">
    <source>
        <dbReference type="Proteomes" id="UP000247634"/>
    </source>
</evidence>
<feature type="binding site" evidence="5">
    <location>
        <position position="214"/>
    </location>
    <ligand>
        <name>Mg(2+)</name>
        <dbReference type="ChEBI" id="CHEBI:18420"/>
        <label>1</label>
        <note>catalytic</note>
    </ligand>
</feature>
<dbReference type="Gene3D" id="3.30.540.10">
    <property type="entry name" value="Fructose-1,6-Bisphosphatase, subunit A, domain 1"/>
    <property type="match status" value="1"/>
</dbReference>
<dbReference type="InterPro" id="IPR000760">
    <property type="entry name" value="Inositol_monophosphatase-like"/>
</dbReference>
<keyword evidence="4 5" id="KW-0460">Magnesium</keyword>
<protein>
    <recommendedName>
        <fullName evidence="2">inositol-phosphate phosphatase</fullName>
        <ecNumber evidence="2">3.1.3.25</ecNumber>
    </recommendedName>
</protein>
<gene>
    <name evidence="6" type="ORF">DMT42_00310</name>
</gene>
<sequence>MTDVSSPRVLLVAADGALLVEEAGGGEARATVPVPQDLPTVGREAALMASLRARYGIGGRVAALVRTGAEAAPGYAYVVRVTHCPDASGLRPSEAGGVHEDEEVAALIRRAGARGLLTLPDLREEGEGQGPLTAVAVRAAGLAARAVGDVVAGGRVEVAAKQGAHDLVTTADRAAEEAAIAEIRRHRPNDAILAEESGSHPGTSGVQWILDPVDGTGNFVLGRPDYAVSIAAYRDGAPLAAVIRRPADGVWAATGEHGPTGTLPLACRSTGSLAEAVVSVGVPHDPSMRPVSLRLLEHLLPRARDFRRIGSACCDLLAVATGTLDAYVGVDLGRWDYAAGVALVTAAGGVAEEMELAGGVPVVVAAAPGVAAELVAFLRSVPAARPAV</sequence>
<feature type="binding site" evidence="5">
    <location>
        <position position="336"/>
    </location>
    <ligand>
        <name>Mg(2+)</name>
        <dbReference type="ChEBI" id="CHEBI:18420"/>
        <label>1</label>
        <note>catalytic</note>
    </ligand>
</feature>
<dbReference type="GO" id="GO:0008934">
    <property type="term" value="F:inositol monophosphate 1-phosphatase activity"/>
    <property type="evidence" value="ECO:0007669"/>
    <property type="project" value="TreeGrafter"/>
</dbReference>
<dbReference type="PANTHER" id="PTHR20854:SF4">
    <property type="entry name" value="INOSITOL-1-MONOPHOSPHATASE-RELATED"/>
    <property type="match status" value="1"/>
</dbReference>
<dbReference type="PROSITE" id="PS00630">
    <property type="entry name" value="IMP_2"/>
    <property type="match status" value="1"/>
</dbReference>
<dbReference type="AlphaFoldDB" id="A0A2U9NV94"/>
<dbReference type="GO" id="GO:0046854">
    <property type="term" value="P:phosphatidylinositol phosphate biosynthetic process"/>
    <property type="evidence" value="ECO:0007669"/>
    <property type="project" value="InterPro"/>
</dbReference>
<dbReference type="PANTHER" id="PTHR20854">
    <property type="entry name" value="INOSITOL MONOPHOSPHATASE"/>
    <property type="match status" value="1"/>
</dbReference>
<dbReference type="EMBL" id="CP029788">
    <property type="protein sequence ID" value="AWT40941.1"/>
    <property type="molecule type" value="Genomic_DNA"/>
</dbReference>
<dbReference type="RefSeq" id="WP_110625877.1">
    <property type="nucleotide sequence ID" value="NZ_CP029788.1"/>
</dbReference>
<evidence type="ECO:0000256" key="2">
    <source>
        <dbReference type="ARBA" id="ARBA00013106"/>
    </source>
</evidence>
<name>A0A2U9NV94_STRAS</name>
<feature type="binding site" evidence="5">
    <location>
        <position position="195"/>
    </location>
    <ligand>
        <name>Mg(2+)</name>
        <dbReference type="ChEBI" id="CHEBI:18420"/>
        <label>1</label>
        <note>catalytic</note>
    </ligand>
</feature>
<accession>A0A2U9NV94</accession>
<evidence type="ECO:0000256" key="5">
    <source>
        <dbReference type="PIRSR" id="PIRSR600760-2"/>
    </source>
</evidence>
<dbReference type="OrthoDB" id="9772456at2"/>
<dbReference type="GO" id="GO:0006020">
    <property type="term" value="P:inositol metabolic process"/>
    <property type="evidence" value="ECO:0007669"/>
    <property type="project" value="TreeGrafter"/>
</dbReference>
<dbReference type="EC" id="3.1.3.25" evidence="2"/>
<reference evidence="6 7" key="1">
    <citation type="submission" date="2018-06" db="EMBL/GenBank/DDBJ databases">
        <title>The complete genome sequence of a nosiheptide producer Streptomyces actuosus ATCC 25421: deducing the ability of producing a new class III lantibiotics.</title>
        <authorList>
            <person name="Liu W."/>
            <person name="Sun F."/>
            <person name="Hu Y."/>
        </authorList>
    </citation>
    <scope>NUCLEOTIDE SEQUENCE [LARGE SCALE GENOMIC DNA]</scope>
    <source>
        <strain evidence="6 7">ATCC 25421</strain>
    </source>
</reference>
<comment type="cofactor">
    <cofactor evidence="5">
        <name>Mg(2+)</name>
        <dbReference type="ChEBI" id="CHEBI:18420"/>
    </cofactor>
</comment>
<comment type="catalytic activity">
    <reaction evidence="1">
        <text>a myo-inositol phosphate + H2O = myo-inositol + phosphate</text>
        <dbReference type="Rhea" id="RHEA:24056"/>
        <dbReference type="ChEBI" id="CHEBI:15377"/>
        <dbReference type="ChEBI" id="CHEBI:17268"/>
        <dbReference type="ChEBI" id="CHEBI:43474"/>
        <dbReference type="ChEBI" id="CHEBI:84139"/>
        <dbReference type="EC" id="3.1.3.25"/>
    </reaction>
</comment>
<dbReference type="PRINTS" id="PR00377">
    <property type="entry name" value="IMPHPHTASES"/>
</dbReference>
<dbReference type="InterPro" id="IPR020550">
    <property type="entry name" value="Inositol_monophosphatase_CS"/>
</dbReference>
<dbReference type="GO" id="GO:0046872">
    <property type="term" value="F:metal ion binding"/>
    <property type="evidence" value="ECO:0007669"/>
    <property type="project" value="UniProtKB-KW"/>
</dbReference>
<evidence type="ECO:0000256" key="1">
    <source>
        <dbReference type="ARBA" id="ARBA00001033"/>
    </source>
</evidence>
<proteinExistence type="predicted"/>
<dbReference type="Proteomes" id="UP000247634">
    <property type="component" value="Chromosome"/>
</dbReference>
<dbReference type="KEGG" id="sact:DMT42_00310"/>
<keyword evidence="7" id="KW-1185">Reference proteome</keyword>
<evidence type="ECO:0000313" key="6">
    <source>
        <dbReference type="EMBL" id="AWT40941.1"/>
    </source>
</evidence>
<evidence type="ECO:0000256" key="4">
    <source>
        <dbReference type="ARBA" id="ARBA00022842"/>
    </source>
</evidence>
<dbReference type="Gene3D" id="3.40.190.80">
    <property type="match status" value="1"/>
</dbReference>
<keyword evidence="3 5" id="KW-0479">Metal-binding</keyword>
<organism evidence="6 7">
    <name type="scientific">Streptomyces actuosus</name>
    <dbReference type="NCBI Taxonomy" id="1885"/>
    <lineage>
        <taxon>Bacteria</taxon>
        <taxon>Bacillati</taxon>
        <taxon>Actinomycetota</taxon>
        <taxon>Actinomycetes</taxon>
        <taxon>Kitasatosporales</taxon>
        <taxon>Streptomycetaceae</taxon>
        <taxon>Streptomyces</taxon>
    </lineage>
</organism>
<dbReference type="SUPFAM" id="SSF56655">
    <property type="entry name" value="Carbohydrate phosphatase"/>
    <property type="match status" value="1"/>
</dbReference>
<feature type="binding site" evidence="5">
    <location>
        <position position="211"/>
    </location>
    <ligand>
        <name>Mg(2+)</name>
        <dbReference type="ChEBI" id="CHEBI:18420"/>
        <label>1</label>
        <note>catalytic</note>
    </ligand>
</feature>
<dbReference type="GO" id="GO:0007165">
    <property type="term" value="P:signal transduction"/>
    <property type="evidence" value="ECO:0007669"/>
    <property type="project" value="TreeGrafter"/>
</dbReference>
<dbReference type="CDD" id="cd01637">
    <property type="entry name" value="IMPase_like"/>
    <property type="match status" value="1"/>
</dbReference>
<dbReference type="Pfam" id="PF00459">
    <property type="entry name" value="Inositol_P"/>
    <property type="match status" value="1"/>
</dbReference>